<keyword evidence="5" id="KW-0597">Phosphoprotein</keyword>
<feature type="transmembrane region" description="Helical" evidence="11">
    <location>
        <begin position="14"/>
        <end position="37"/>
    </location>
</feature>
<dbReference type="PANTHER" id="PTHR43065">
    <property type="entry name" value="SENSOR HISTIDINE KINASE"/>
    <property type="match status" value="1"/>
</dbReference>
<protein>
    <recommendedName>
        <fullName evidence="3">histidine kinase</fullName>
        <ecNumber evidence="3">2.7.13.3</ecNumber>
    </recommendedName>
</protein>
<evidence type="ECO:0000256" key="11">
    <source>
        <dbReference type="SAM" id="Phobius"/>
    </source>
</evidence>
<dbReference type="Gene3D" id="6.10.340.10">
    <property type="match status" value="1"/>
</dbReference>
<dbReference type="PANTHER" id="PTHR43065:SF50">
    <property type="entry name" value="HISTIDINE KINASE"/>
    <property type="match status" value="1"/>
</dbReference>
<keyword evidence="10" id="KW-0902">Two-component regulatory system</keyword>
<accession>A0A7D7LEC8</accession>
<evidence type="ECO:0000256" key="2">
    <source>
        <dbReference type="ARBA" id="ARBA00004651"/>
    </source>
</evidence>
<sequence length="661" mass="74512">MQRFFRGLKLSQKIVLPMLAVCLSVFMLGLVVLGNWFTDSLQQNFRQEIESFAERVHQDFQYEQQTLETQIELIANRDMLNQAVEQRDQSLLLQVLLPLKSILKLDWIKVIDTQGNVLADLRNNSLSQANFLDEVVTNTASRGAHLVDLVDVESKQQVLEVVTNEIKSSAGLLGGIIIGNLIDDTLIQKIAEGSSKQLIVHRQNRVVATTLLVAKDGTWEFTHPNLPARQITIDHKNYLAKSIIFRGVSQSLTTTVLYPTSLLEVSQWKLWTHLGLLFLSGSSIVAVIGFLIAQTITRHLQAVTQVAQRVTQESNFDLQAPVTTQDEVGILAIAFNQLIQQVKRLLAEQYQAKQKLEFYSQTLEEKIEERTQVLRQKNIALKETLQELRHTQSQLIQNEKMSSLGQLVAGIAHEINNPVNFIYGNLKHTDDYTQQLLWLLQLYQKHYPYPEKEIQKAKEEADIEYLTEDLPKILTSMKIGASRIREIVLSLRIFSRLDEAEFKTADIHEGIDSTLLILQHRIKSQSNRPQITVIKEYADIPKIQCFAGQLNQVFMNILANAIDALEEAFQNGLCPEPIIRISSAQVNENVVIQIADNGTGIPEAIQSHLFDPFFTTKSIGKGTGLGLSISYQIIAEKHGGSLKFISLPGQGAEFVITIPIR</sequence>
<evidence type="ECO:0000256" key="10">
    <source>
        <dbReference type="ARBA" id="ARBA00023012"/>
    </source>
</evidence>
<gene>
    <name evidence="14" type="ORF">HUN01_14620</name>
</gene>
<dbReference type="KEGG" id="ned:HUN01_14620"/>
<evidence type="ECO:0000256" key="9">
    <source>
        <dbReference type="ARBA" id="ARBA00022989"/>
    </source>
</evidence>
<dbReference type="GO" id="GO:0000155">
    <property type="term" value="F:phosphorelay sensor kinase activity"/>
    <property type="evidence" value="ECO:0007669"/>
    <property type="project" value="InterPro"/>
</dbReference>
<dbReference type="EMBL" id="CP054698">
    <property type="protein sequence ID" value="QMS88771.1"/>
    <property type="molecule type" value="Genomic_DNA"/>
</dbReference>
<dbReference type="Pfam" id="PF00672">
    <property type="entry name" value="HAMP"/>
    <property type="match status" value="1"/>
</dbReference>
<comment type="subcellular location">
    <subcellularLocation>
        <location evidence="2">Cell membrane</location>
        <topology evidence="2">Multi-pass membrane protein</topology>
    </subcellularLocation>
</comment>
<keyword evidence="6" id="KW-0808">Transferase</keyword>
<evidence type="ECO:0000256" key="8">
    <source>
        <dbReference type="ARBA" id="ARBA00022777"/>
    </source>
</evidence>
<dbReference type="Gene3D" id="1.10.287.130">
    <property type="match status" value="1"/>
</dbReference>
<reference evidence="15" key="1">
    <citation type="submission" date="2020-06" db="EMBL/GenBank/DDBJ databases">
        <title>Nostoc edaphicum CCNP1411 genome.</title>
        <authorList>
            <person name="Fidor A."/>
            <person name="Grabski M."/>
            <person name="Gawor J."/>
            <person name="Gromadka R."/>
            <person name="Wegrzyn G."/>
            <person name="Mazur-Marzec H."/>
        </authorList>
    </citation>
    <scope>NUCLEOTIDE SEQUENCE [LARGE SCALE GENOMIC DNA]</scope>
    <source>
        <strain evidence="15">CCNP1411</strain>
    </source>
</reference>
<evidence type="ECO:0000256" key="1">
    <source>
        <dbReference type="ARBA" id="ARBA00000085"/>
    </source>
</evidence>
<dbReference type="Pfam" id="PF14827">
    <property type="entry name" value="dCache_3"/>
    <property type="match status" value="1"/>
</dbReference>
<keyword evidence="11" id="KW-0472">Membrane</keyword>
<proteinExistence type="predicted"/>
<dbReference type="SUPFAM" id="SSF158472">
    <property type="entry name" value="HAMP domain-like"/>
    <property type="match status" value="1"/>
</dbReference>
<dbReference type="SUPFAM" id="SSF103190">
    <property type="entry name" value="Sensory domain-like"/>
    <property type="match status" value="1"/>
</dbReference>
<dbReference type="InterPro" id="IPR036097">
    <property type="entry name" value="HisK_dim/P_sf"/>
</dbReference>
<dbReference type="AlphaFoldDB" id="A0A7D7LEC8"/>
<keyword evidence="15" id="KW-1185">Reference proteome</keyword>
<evidence type="ECO:0000259" key="13">
    <source>
        <dbReference type="PROSITE" id="PS50885"/>
    </source>
</evidence>
<dbReference type="InterPro" id="IPR029151">
    <property type="entry name" value="Sensor-like_sf"/>
</dbReference>
<evidence type="ECO:0000256" key="6">
    <source>
        <dbReference type="ARBA" id="ARBA00022679"/>
    </source>
</evidence>
<feature type="domain" description="HAMP" evidence="13">
    <location>
        <begin position="294"/>
        <end position="347"/>
    </location>
</feature>
<dbReference type="Proteomes" id="UP000514713">
    <property type="component" value="Chromosome"/>
</dbReference>
<dbReference type="PROSITE" id="PS50885">
    <property type="entry name" value="HAMP"/>
    <property type="match status" value="1"/>
</dbReference>
<keyword evidence="8" id="KW-0418">Kinase</keyword>
<feature type="transmembrane region" description="Helical" evidence="11">
    <location>
        <begin position="270"/>
        <end position="293"/>
    </location>
</feature>
<dbReference type="CDD" id="cd00082">
    <property type="entry name" value="HisKA"/>
    <property type="match status" value="1"/>
</dbReference>
<evidence type="ECO:0000313" key="14">
    <source>
        <dbReference type="EMBL" id="QMS88771.1"/>
    </source>
</evidence>
<feature type="domain" description="Histidine kinase" evidence="12">
    <location>
        <begin position="410"/>
        <end position="661"/>
    </location>
</feature>
<dbReference type="InterPro" id="IPR004358">
    <property type="entry name" value="Sig_transdc_His_kin-like_C"/>
</dbReference>
<dbReference type="InterPro" id="IPR003661">
    <property type="entry name" value="HisK_dim/P_dom"/>
</dbReference>
<dbReference type="Gene3D" id="3.30.565.10">
    <property type="entry name" value="Histidine kinase-like ATPase, C-terminal domain"/>
    <property type="match status" value="1"/>
</dbReference>
<dbReference type="PROSITE" id="PS50109">
    <property type="entry name" value="HIS_KIN"/>
    <property type="match status" value="1"/>
</dbReference>
<dbReference type="GO" id="GO:0005886">
    <property type="term" value="C:plasma membrane"/>
    <property type="evidence" value="ECO:0007669"/>
    <property type="project" value="UniProtKB-SubCell"/>
</dbReference>
<dbReference type="Pfam" id="PF02518">
    <property type="entry name" value="HATPase_c"/>
    <property type="match status" value="1"/>
</dbReference>
<dbReference type="SMART" id="SM00304">
    <property type="entry name" value="HAMP"/>
    <property type="match status" value="1"/>
</dbReference>
<evidence type="ECO:0000256" key="4">
    <source>
        <dbReference type="ARBA" id="ARBA00022475"/>
    </source>
</evidence>
<keyword evidence="4" id="KW-1003">Cell membrane</keyword>
<dbReference type="SUPFAM" id="SSF47384">
    <property type="entry name" value="Homodimeric domain of signal transducing histidine kinase"/>
    <property type="match status" value="1"/>
</dbReference>
<dbReference type="InterPro" id="IPR029150">
    <property type="entry name" value="dCache_3"/>
</dbReference>
<evidence type="ECO:0000313" key="15">
    <source>
        <dbReference type="Proteomes" id="UP000514713"/>
    </source>
</evidence>
<name>A0A7D7LEC8_9NOSO</name>
<dbReference type="EC" id="2.7.13.3" evidence="3"/>
<evidence type="ECO:0000256" key="3">
    <source>
        <dbReference type="ARBA" id="ARBA00012438"/>
    </source>
</evidence>
<keyword evidence="7 11" id="KW-0812">Transmembrane</keyword>
<dbReference type="InterPro" id="IPR003660">
    <property type="entry name" value="HAMP_dom"/>
</dbReference>
<evidence type="ECO:0000256" key="7">
    <source>
        <dbReference type="ARBA" id="ARBA00022692"/>
    </source>
</evidence>
<dbReference type="InterPro" id="IPR005467">
    <property type="entry name" value="His_kinase_dom"/>
</dbReference>
<dbReference type="RefSeq" id="WP_181931889.1">
    <property type="nucleotide sequence ID" value="NZ_CP054698.1"/>
</dbReference>
<evidence type="ECO:0000256" key="5">
    <source>
        <dbReference type="ARBA" id="ARBA00022553"/>
    </source>
</evidence>
<comment type="catalytic activity">
    <reaction evidence="1">
        <text>ATP + protein L-histidine = ADP + protein N-phospho-L-histidine.</text>
        <dbReference type="EC" id="2.7.13.3"/>
    </reaction>
</comment>
<organism evidence="14 15">
    <name type="scientific">Nostoc edaphicum CCNP1411</name>
    <dbReference type="NCBI Taxonomy" id="1472755"/>
    <lineage>
        <taxon>Bacteria</taxon>
        <taxon>Bacillati</taxon>
        <taxon>Cyanobacteriota</taxon>
        <taxon>Cyanophyceae</taxon>
        <taxon>Nostocales</taxon>
        <taxon>Nostocaceae</taxon>
        <taxon>Nostoc</taxon>
    </lineage>
</organism>
<dbReference type="PRINTS" id="PR00344">
    <property type="entry name" value="BCTRLSENSOR"/>
</dbReference>
<dbReference type="CDD" id="cd06225">
    <property type="entry name" value="HAMP"/>
    <property type="match status" value="1"/>
</dbReference>
<dbReference type="SMART" id="SM00387">
    <property type="entry name" value="HATPase_c"/>
    <property type="match status" value="1"/>
</dbReference>
<keyword evidence="9 11" id="KW-1133">Transmembrane helix</keyword>
<dbReference type="InterPro" id="IPR003594">
    <property type="entry name" value="HATPase_dom"/>
</dbReference>
<dbReference type="SUPFAM" id="SSF55874">
    <property type="entry name" value="ATPase domain of HSP90 chaperone/DNA topoisomerase II/histidine kinase"/>
    <property type="match status" value="1"/>
</dbReference>
<evidence type="ECO:0000259" key="12">
    <source>
        <dbReference type="PROSITE" id="PS50109"/>
    </source>
</evidence>
<dbReference type="InterPro" id="IPR036890">
    <property type="entry name" value="HATPase_C_sf"/>
</dbReference>